<dbReference type="EMBL" id="WIGN01000155">
    <property type="protein sequence ID" value="KAF6806594.1"/>
    <property type="molecule type" value="Genomic_DNA"/>
</dbReference>
<comment type="caution">
    <text evidence="1">The sequence shown here is derived from an EMBL/GenBank/DDBJ whole genome shotgun (WGS) entry which is preliminary data.</text>
</comment>
<sequence>MWPAGQWVASIEPGNGMCRFSKVRRVSIQGKLSKGDLSKRNVSHWDASSAIHAVGAGASDLWSTSEDVTAIAEPPASFRFRRSSSP</sequence>
<reference evidence="1 2" key="1">
    <citation type="journal article" date="2020" name="Phytopathology">
        <title>Genome Sequence Resources of Colletotrichum truncatum, C. plurivorum, C. musicola, and C. sojae: Four Species Pathogenic to Soybean (Glycine max).</title>
        <authorList>
            <person name="Rogerio F."/>
            <person name="Boufleur T.R."/>
            <person name="Ciampi-Guillardi M."/>
            <person name="Sukno S.A."/>
            <person name="Thon M.R."/>
            <person name="Massola Junior N.S."/>
            <person name="Baroncelli R."/>
        </authorList>
    </citation>
    <scope>NUCLEOTIDE SEQUENCE [LARGE SCALE GENOMIC DNA]</scope>
    <source>
        <strain evidence="1 2">LFN0009</strain>
    </source>
</reference>
<accession>A0A8H6J4V9</accession>
<name>A0A8H6J4V9_9PEZI</name>
<dbReference type="AlphaFoldDB" id="A0A8H6J4V9"/>
<evidence type="ECO:0000313" key="2">
    <source>
        <dbReference type="Proteomes" id="UP000652219"/>
    </source>
</evidence>
<keyword evidence="2" id="KW-1185">Reference proteome</keyword>
<evidence type="ECO:0000313" key="1">
    <source>
        <dbReference type="EMBL" id="KAF6806594.1"/>
    </source>
</evidence>
<proteinExistence type="predicted"/>
<protein>
    <submittedName>
        <fullName evidence="1">Uncharacterized protein</fullName>
    </submittedName>
</protein>
<gene>
    <name evidence="1" type="ORF">CSOJ01_08743</name>
</gene>
<organism evidence="1 2">
    <name type="scientific">Colletotrichum sojae</name>
    <dbReference type="NCBI Taxonomy" id="2175907"/>
    <lineage>
        <taxon>Eukaryota</taxon>
        <taxon>Fungi</taxon>
        <taxon>Dikarya</taxon>
        <taxon>Ascomycota</taxon>
        <taxon>Pezizomycotina</taxon>
        <taxon>Sordariomycetes</taxon>
        <taxon>Hypocreomycetidae</taxon>
        <taxon>Glomerellales</taxon>
        <taxon>Glomerellaceae</taxon>
        <taxon>Colletotrichum</taxon>
        <taxon>Colletotrichum orchidearum species complex</taxon>
    </lineage>
</organism>
<dbReference type="Proteomes" id="UP000652219">
    <property type="component" value="Unassembled WGS sequence"/>
</dbReference>